<dbReference type="PATRIC" id="fig|89059.3.peg.1442"/>
<evidence type="ECO:0000313" key="3">
    <source>
        <dbReference type="EMBL" id="SFV40836.1"/>
    </source>
</evidence>
<sequence length="185" mass="21660">MTVCSWAFGEKENMQVYHAKEWGKETHDERLLFEMLSLELMQAGLSWQTVLDKRQAFKDDFCDFDTEKIGQLTSDEINQIIQDPRIIRNKRKIDAIINNAKIVEQWHKQGNSLDDFFWSYVGHHPLVSHWHHAEEVPASSFLSQQISRDLKKMGFQFVGPTIIYSFLQAIGVVNDHIETCENKYL</sequence>
<evidence type="ECO:0000313" key="4">
    <source>
        <dbReference type="Proteomes" id="UP000051491"/>
    </source>
</evidence>
<dbReference type="EMBL" id="LT630287">
    <property type="protein sequence ID" value="SFV40836.1"/>
    <property type="molecule type" value="Genomic_DNA"/>
</dbReference>
<gene>
    <name evidence="2" type="ORF">IV43_GL001341</name>
    <name evidence="3" type="ORF">LAC1533_1416</name>
</gene>
<dbReference type="Gene3D" id="1.10.340.30">
    <property type="entry name" value="Hypothetical protein, domain 2"/>
    <property type="match status" value="1"/>
</dbReference>
<keyword evidence="3" id="KW-0326">Glycosidase</keyword>
<keyword evidence="3" id="KW-0378">Hydrolase</keyword>
<protein>
    <submittedName>
        <fullName evidence="2">DNA-3-methyladenine glycosylase</fullName>
        <ecNumber evidence="3">3.2.2.20</ecNumber>
    </submittedName>
</protein>
<reference evidence="5" key="3">
    <citation type="submission" date="2016-11" db="EMBL/GenBank/DDBJ databases">
        <authorList>
            <person name="Papadimitriou K."/>
        </authorList>
    </citation>
    <scope>NUCLEOTIDE SEQUENCE [LARGE SCALE GENOMIC DNA]</scope>
    <source>
        <strain evidence="5">ACA-DC 1533</strain>
    </source>
</reference>
<dbReference type="EC" id="3.2.2.20" evidence="3"/>
<evidence type="ECO:0000256" key="1">
    <source>
        <dbReference type="PIRSR" id="PIRSR605019-1"/>
    </source>
</evidence>
<dbReference type="InterPro" id="IPR052891">
    <property type="entry name" value="DNA-3mA_glycosylase"/>
</dbReference>
<dbReference type="InterPro" id="IPR011257">
    <property type="entry name" value="DNA_glycosylase"/>
</dbReference>
<accession>A0A0R2KBR5</accession>
<feature type="binding site" evidence="1">
    <location>
        <position position="4"/>
    </location>
    <ligand>
        <name>Zn(2+)</name>
        <dbReference type="ChEBI" id="CHEBI:29105"/>
    </ligand>
</feature>
<dbReference type="Proteomes" id="UP000051491">
    <property type="component" value="Unassembled WGS sequence"/>
</dbReference>
<reference evidence="2 4" key="1">
    <citation type="journal article" date="2015" name="Genome Announc.">
        <title>Expanding the biotechnology potential of lactobacilli through comparative genomics of 213 strains and associated genera.</title>
        <authorList>
            <person name="Sun Z."/>
            <person name="Harris H.M."/>
            <person name="McCann A."/>
            <person name="Guo C."/>
            <person name="Argimon S."/>
            <person name="Zhang W."/>
            <person name="Yang X."/>
            <person name="Jeffery I.B."/>
            <person name="Cooney J.C."/>
            <person name="Kagawa T.F."/>
            <person name="Liu W."/>
            <person name="Song Y."/>
            <person name="Salvetti E."/>
            <person name="Wrobel A."/>
            <person name="Rasinkangas P."/>
            <person name="Parkhill J."/>
            <person name="Rea M.C."/>
            <person name="O'Sullivan O."/>
            <person name="Ritari J."/>
            <person name="Douillard F.P."/>
            <person name="Paul Ross R."/>
            <person name="Yang R."/>
            <person name="Briner A.E."/>
            <person name="Felis G.E."/>
            <person name="de Vos W.M."/>
            <person name="Barrangou R."/>
            <person name="Klaenhammer T.R."/>
            <person name="Caufield P.W."/>
            <person name="Cui Y."/>
            <person name="Zhang H."/>
            <person name="O'Toole P.W."/>
        </authorList>
    </citation>
    <scope>NUCLEOTIDE SEQUENCE [LARGE SCALE GENOMIC DNA]</scope>
    <source>
        <strain evidence="2 4">DSM 15353</strain>
    </source>
</reference>
<dbReference type="Proteomes" id="UP000190935">
    <property type="component" value="Chromosome I"/>
</dbReference>
<feature type="binding site" evidence="1">
    <location>
        <position position="180"/>
    </location>
    <ligand>
        <name>Zn(2+)</name>
        <dbReference type="ChEBI" id="CHEBI:29105"/>
    </ligand>
</feature>
<dbReference type="GeneID" id="95349509"/>
<dbReference type="PANTHER" id="PTHR30037">
    <property type="entry name" value="DNA-3-METHYLADENINE GLYCOSYLASE 1"/>
    <property type="match status" value="1"/>
</dbReference>
<dbReference type="AlphaFoldDB" id="A0A0R2KBR5"/>
<proteinExistence type="predicted"/>
<dbReference type="RefSeq" id="WP_010494753.1">
    <property type="nucleotide sequence ID" value="NZ_JBHUGU010000002.1"/>
</dbReference>
<organism evidence="2 4">
    <name type="scientific">Ligilactobacillus acidipiscis</name>
    <dbReference type="NCBI Taxonomy" id="89059"/>
    <lineage>
        <taxon>Bacteria</taxon>
        <taxon>Bacillati</taxon>
        <taxon>Bacillota</taxon>
        <taxon>Bacilli</taxon>
        <taxon>Lactobacillales</taxon>
        <taxon>Lactobacillaceae</taxon>
        <taxon>Ligilactobacillus</taxon>
    </lineage>
</organism>
<evidence type="ECO:0000313" key="2">
    <source>
        <dbReference type="EMBL" id="KRN83780.1"/>
    </source>
</evidence>
<dbReference type="GO" id="GO:0006284">
    <property type="term" value="P:base-excision repair"/>
    <property type="evidence" value="ECO:0007669"/>
    <property type="project" value="InterPro"/>
</dbReference>
<evidence type="ECO:0000313" key="5">
    <source>
        <dbReference type="Proteomes" id="UP000190935"/>
    </source>
</evidence>
<feature type="binding site" evidence="1">
    <location>
        <position position="176"/>
    </location>
    <ligand>
        <name>Zn(2+)</name>
        <dbReference type="ChEBI" id="CHEBI:29105"/>
    </ligand>
</feature>
<dbReference type="GO" id="GO:0046872">
    <property type="term" value="F:metal ion binding"/>
    <property type="evidence" value="ECO:0007669"/>
    <property type="project" value="UniProtKB-KW"/>
</dbReference>
<dbReference type="STRING" id="89059.LAC1533_1416"/>
<dbReference type="InterPro" id="IPR005019">
    <property type="entry name" value="Adenine_glyco"/>
</dbReference>
<dbReference type="GO" id="GO:0008725">
    <property type="term" value="F:DNA-3-methyladenine glycosylase activity"/>
    <property type="evidence" value="ECO:0007669"/>
    <property type="project" value="UniProtKB-EC"/>
</dbReference>
<reference evidence="3" key="2">
    <citation type="submission" date="2016-11" db="EMBL/GenBank/DDBJ databases">
        <authorList>
            <person name="Jaros S."/>
            <person name="Januszkiewicz K."/>
            <person name="Wedrychowicz H."/>
        </authorList>
    </citation>
    <scope>NUCLEOTIDE SEQUENCE [LARGE SCALE GENOMIC DNA]</scope>
    <source>
        <strain evidence="3">ACA-DC 1533</strain>
    </source>
</reference>
<dbReference type="Pfam" id="PF03352">
    <property type="entry name" value="Adenine_glyco"/>
    <property type="match status" value="1"/>
</dbReference>
<dbReference type="PANTHER" id="PTHR30037:SF4">
    <property type="entry name" value="DNA-3-METHYLADENINE GLYCOSYLASE I"/>
    <property type="match status" value="1"/>
</dbReference>
<keyword evidence="1" id="KW-0862">Zinc</keyword>
<dbReference type="OrthoDB" id="9807664at2"/>
<keyword evidence="1" id="KW-0479">Metal-binding</keyword>
<dbReference type="EMBL" id="JQBK01000037">
    <property type="protein sequence ID" value="KRN83780.1"/>
    <property type="molecule type" value="Genomic_DNA"/>
</dbReference>
<dbReference type="SUPFAM" id="SSF48150">
    <property type="entry name" value="DNA-glycosylase"/>
    <property type="match status" value="1"/>
</dbReference>
<feature type="binding site" evidence="1">
    <location>
        <position position="18"/>
    </location>
    <ligand>
        <name>Zn(2+)</name>
        <dbReference type="ChEBI" id="CHEBI:29105"/>
    </ligand>
</feature>
<name>A0A0R2KBR5_9LACO</name>
<dbReference type="KEGG" id="laca:LAC1533_1416"/>